<dbReference type="Proteomes" id="UP001248709">
    <property type="component" value="Unassembled WGS sequence"/>
</dbReference>
<protein>
    <recommendedName>
        <fullName evidence="3">ADP-heptose synthase</fullName>
    </recommendedName>
</protein>
<keyword evidence="2" id="KW-1185">Reference proteome</keyword>
<accession>A0ABU3H1D9</accession>
<gene>
    <name evidence="1" type="ORF">J2Z22_000140</name>
</gene>
<comment type="caution">
    <text evidence="1">The sequence shown here is derived from an EMBL/GenBank/DDBJ whole genome shotgun (WGS) entry which is preliminary data.</text>
</comment>
<evidence type="ECO:0008006" key="3">
    <source>
        <dbReference type="Google" id="ProtNLM"/>
    </source>
</evidence>
<dbReference type="EMBL" id="JAUSUY010000001">
    <property type="protein sequence ID" value="MDT3424628.1"/>
    <property type="molecule type" value="Genomic_DNA"/>
</dbReference>
<name>A0ABU3H1D9_9BACL</name>
<proteinExistence type="predicted"/>
<sequence length="172" mass="19830">MMSRQFVTEAVMMAIYGQLLVPNRPVEYIVPYTTILELYELRDSDEPLMNIPDDDQHVKAKIGELIAYFEQPLNQKKIRRCLNVPWAKSPAILLGERAQITVINSVDNASYGETYDPIETELLLTSQRAKIPILTDQVELIHRIIDGGVPVMVYDIDDFEFAMEEETFRRSH</sequence>
<reference evidence="1 2" key="1">
    <citation type="submission" date="2023-07" db="EMBL/GenBank/DDBJ databases">
        <title>Genomic Encyclopedia of Type Strains, Phase IV (KMG-IV): sequencing the most valuable type-strain genomes for metagenomic binning, comparative biology and taxonomic classification.</title>
        <authorList>
            <person name="Goeker M."/>
        </authorList>
    </citation>
    <scope>NUCLEOTIDE SEQUENCE [LARGE SCALE GENOMIC DNA]</scope>
    <source>
        <strain evidence="1 2">T98</strain>
    </source>
</reference>
<evidence type="ECO:0000313" key="2">
    <source>
        <dbReference type="Proteomes" id="UP001248709"/>
    </source>
</evidence>
<organism evidence="1 2">
    <name type="scientific">Paenibacillus forsythiae</name>
    <dbReference type="NCBI Taxonomy" id="365616"/>
    <lineage>
        <taxon>Bacteria</taxon>
        <taxon>Bacillati</taxon>
        <taxon>Bacillota</taxon>
        <taxon>Bacilli</taxon>
        <taxon>Bacillales</taxon>
        <taxon>Paenibacillaceae</taxon>
        <taxon>Paenibacillus</taxon>
    </lineage>
</organism>
<evidence type="ECO:0000313" key="1">
    <source>
        <dbReference type="EMBL" id="MDT3424628.1"/>
    </source>
</evidence>